<evidence type="ECO:0000313" key="1">
    <source>
        <dbReference type="EMBL" id="KAI0510627.1"/>
    </source>
</evidence>
<protein>
    <submittedName>
        <fullName evidence="1">Uncharacterized protein</fullName>
    </submittedName>
</protein>
<dbReference type="OrthoDB" id="683846at2759"/>
<gene>
    <name evidence="1" type="ORF">KFK09_011235</name>
</gene>
<sequence length="143" mass="17025">MCSRFLYFGNINLRKLHSIYWKDTCVPKSKGGLGITSIDSLYYNFACSIIWRCLSFSSLLFDSWRSKYQSLWKPMIVKCYQYWKHLRDRNVPLKLKGKFYKMAVRPAMIYGAECWQLKEKHNTKLSVGEMGMLRWMSGFTLEM</sequence>
<dbReference type="EMBL" id="JAGYWB010000009">
    <property type="protein sequence ID" value="KAI0510627.1"/>
    <property type="molecule type" value="Genomic_DNA"/>
</dbReference>
<accession>A0A8T3BEC0</accession>
<reference evidence="1" key="1">
    <citation type="journal article" date="2022" name="Front. Genet.">
        <title>Chromosome-Scale Assembly of the Dendrobium nobile Genome Provides Insights Into the Molecular Mechanism of the Biosynthesis of the Medicinal Active Ingredient of Dendrobium.</title>
        <authorList>
            <person name="Xu Q."/>
            <person name="Niu S.-C."/>
            <person name="Li K.-L."/>
            <person name="Zheng P.-J."/>
            <person name="Zhang X.-J."/>
            <person name="Jia Y."/>
            <person name="Liu Y."/>
            <person name="Niu Y.-X."/>
            <person name="Yu L.-H."/>
            <person name="Chen D.-F."/>
            <person name="Zhang G.-Q."/>
        </authorList>
    </citation>
    <scope>NUCLEOTIDE SEQUENCE</scope>
    <source>
        <tissue evidence="1">Leaf</tissue>
    </source>
</reference>
<dbReference type="PANTHER" id="PTHR46238:SF8">
    <property type="entry name" value="ENDONUCLEASE_EXONUCLEASE_PHOSPHATASE DOMAIN-CONTAINING PROTEIN"/>
    <property type="match status" value="1"/>
</dbReference>
<keyword evidence="2" id="KW-1185">Reference proteome</keyword>
<name>A0A8T3BEC0_DENNO</name>
<dbReference type="Proteomes" id="UP000829196">
    <property type="component" value="Unassembled WGS sequence"/>
</dbReference>
<evidence type="ECO:0000313" key="2">
    <source>
        <dbReference type="Proteomes" id="UP000829196"/>
    </source>
</evidence>
<dbReference type="AlphaFoldDB" id="A0A8T3BEC0"/>
<dbReference type="PANTHER" id="PTHR46238">
    <property type="entry name" value="REVERSE TRANSCRIPTASE DOMAIN-CONTAINING PROTEIN"/>
    <property type="match status" value="1"/>
</dbReference>
<proteinExistence type="predicted"/>
<comment type="caution">
    <text evidence="1">The sequence shown here is derived from an EMBL/GenBank/DDBJ whole genome shotgun (WGS) entry which is preliminary data.</text>
</comment>
<organism evidence="1 2">
    <name type="scientific">Dendrobium nobile</name>
    <name type="common">Orchid</name>
    <dbReference type="NCBI Taxonomy" id="94219"/>
    <lineage>
        <taxon>Eukaryota</taxon>
        <taxon>Viridiplantae</taxon>
        <taxon>Streptophyta</taxon>
        <taxon>Embryophyta</taxon>
        <taxon>Tracheophyta</taxon>
        <taxon>Spermatophyta</taxon>
        <taxon>Magnoliopsida</taxon>
        <taxon>Liliopsida</taxon>
        <taxon>Asparagales</taxon>
        <taxon>Orchidaceae</taxon>
        <taxon>Epidendroideae</taxon>
        <taxon>Malaxideae</taxon>
        <taxon>Dendrobiinae</taxon>
        <taxon>Dendrobium</taxon>
    </lineage>
</organism>